<name>A0ABU5I389_9HYPH</name>
<dbReference type="RefSeq" id="WP_322187301.1">
    <property type="nucleotide sequence ID" value="NZ_JAXLPB010000003.1"/>
</dbReference>
<dbReference type="EMBL" id="JAXLPB010000003">
    <property type="protein sequence ID" value="MDY8109813.1"/>
    <property type="molecule type" value="Genomic_DNA"/>
</dbReference>
<protein>
    <submittedName>
        <fullName evidence="1">Uncharacterized protein</fullName>
    </submittedName>
</protein>
<sequence length="397" mass="43814">MTSPPSTGAAGKPATFIPIDEYRRPPLPTEETFRRLYSKILAMVQRSKPDPIMAEEQLQKATLELLDDVVAPPAAGPVIGELQATLGPWLAEKKPVRHIATIVLPPCDENGIIETWARRHGHGIVEAPARGDLLSSFGDPVLPDLTGEGPLVIPRLERWFLRHRDGLKTVRGLLAAIDVVDRQVVVGCNSWAFEFLSMAVGANMILPEGKTFQAFDEMRLYDWISELSQAEESTNITFRLPQNGKNVMDLDEDGTLRADTFKTLAGRSLGIPWVAWHMWRRSLRLGSDPDLEIETDADGRSETDEQVLWVAALDEYVLPADRDQTVLLVLHALILHGGLTADELRLVLPSVGESNVVSALISAGFVQRHDTLLKCRAAAYPAIREGLMSAGFPMDRL</sequence>
<accession>A0ABU5I389</accession>
<evidence type="ECO:0000313" key="1">
    <source>
        <dbReference type="EMBL" id="MDY8109813.1"/>
    </source>
</evidence>
<evidence type="ECO:0000313" key="2">
    <source>
        <dbReference type="Proteomes" id="UP001294412"/>
    </source>
</evidence>
<organism evidence="1 2">
    <name type="scientific">Fulvimarina uroteuthidis</name>
    <dbReference type="NCBI Taxonomy" id="3098149"/>
    <lineage>
        <taxon>Bacteria</taxon>
        <taxon>Pseudomonadati</taxon>
        <taxon>Pseudomonadota</taxon>
        <taxon>Alphaproteobacteria</taxon>
        <taxon>Hyphomicrobiales</taxon>
        <taxon>Aurantimonadaceae</taxon>
        <taxon>Fulvimarina</taxon>
    </lineage>
</organism>
<gene>
    <name evidence="1" type="ORF">U0C82_11755</name>
</gene>
<proteinExistence type="predicted"/>
<comment type="caution">
    <text evidence="1">The sequence shown here is derived from an EMBL/GenBank/DDBJ whole genome shotgun (WGS) entry which is preliminary data.</text>
</comment>
<dbReference type="Proteomes" id="UP001294412">
    <property type="component" value="Unassembled WGS sequence"/>
</dbReference>
<keyword evidence="2" id="KW-1185">Reference proteome</keyword>
<reference evidence="1 2" key="1">
    <citation type="submission" date="2023-12" db="EMBL/GenBank/DDBJ databases">
        <title>Description of Novel Strain Fulvimarina sp. 2208YS6-2-32 isolated from Uroteuthis (Photololigo) edulis.</title>
        <authorList>
            <person name="Park J.-S."/>
        </authorList>
    </citation>
    <scope>NUCLEOTIDE SEQUENCE [LARGE SCALE GENOMIC DNA]</scope>
    <source>
        <strain evidence="1 2">2208YS6-2-32</strain>
    </source>
</reference>